<dbReference type="OrthoDB" id="10627930at2759"/>
<name>A0A7J7IH31_9RHOD</name>
<sequence length="1075" mass="118611">MNDRFLVELVHRNARWLPVHTLLVCWRSVPIKCTLWQGWSDQHSPAILYHAPLPPCWQPCVRLPLLLQPRWRIQANYRINAAQVLLTSTDNRLLRAVAELLCSGVYAGAQAPTWPRPPFRPFPPKVHPSGRLLVGIGATGLRVGTPVMALLQRLQQLTEWPLAALATPLFQLLLGLLQAPDVISLLGPFLLSQNELTERSVLTQWLRLLSSEAFVGLARLDRACQVPLLMGSVLECTALVVHCADMERTLGSLAGGGTPLTEITRGMARELLDRLVTPLLRRILILDAPSVAAEAMMTPLGAWHKLVAACFERLLSTDSEGLLEWGADAATLTHRCLELAMEIAGGSESRMPATSSIGTLPGKVLDAGGASALFTIIHCCRILWRVPTWSKPDTTKTNVEHAMACWANPTEERTLDAPRSSHEQVLDRIANLCVTVATAMQERSIATETRLLLYAVQCALMDLLTPMSWPMSALDAPALVVEWNCQPEDRVRWTRVHVSKWVRSYVHAASKLEHQASSWVADATANGETALRAMVLATLTQALQLGASLAGVPVNAAPISAPEAEATPKTRQIELFSPNKLAHVLMITDASALARGGLDPLALDDRDADRDARETAPALIAIRQLYLYEQHLSFFNQIAATAWTQGSVLRMLPDLSEALHAWVAQGVESGLLLFPEVPLPVRVAKREANRRRLALARRMAMLATQLAQLLPTGMPSLAPSWRFLALCAIRLGSVWLATRSIATPETCLPVLQLAKWYGRLLCSLPEAVFVEHRELDTLRHSFVLQYLKLFPRRTDTESDLDSANGAQTPLVVGTAPWDAAGPFATPLLVASVPRWHRAHDPPSIVTRSEEATSTSPSLDPDLGNLLVSSYRLIRLELLRIILDLNMNCATPSITFPGLSEMIENANATPIGQSILGCAGTAPPQRRMRAEHVSLGLLWLVSECVSSDRAMKMRGNASHVTPPASVATPTTCPSWARERQHTYEAALYRELLERSLWFLLAVFEPSSSAGAMVWPLSRTRTRPWVDWLYEELEKQRADSSWMLCRLLVRRIRQWIPASDLPMTVSGSEREQLMASS</sequence>
<proteinExistence type="predicted"/>
<reference evidence="1 2" key="1">
    <citation type="journal article" date="2020" name="J. Phycol.">
        <title>Comparative genome analysis reveals Cyanidiococcus gen. nov., a new extremophilic red algal genus sister to Cyanidioschyzon (Cyanidioschyzonaceae, Rhodophyta).</title>
        <authorList>
            <person name="Liu S.-L."/>
            <person name="Chiang Y.-R."/>
            <person name="Yoon H.S."/>
            <person name="Fu H.-Y."/>
        </authorList>
    </citation>
    <scope>NUCLEOTIDE SEQUENCE [LARGE SCALE GENOMIC DNA]</scope>
    <source>
        <strain evidence="1 2">THAL066</strain>
    </source>
</reference>
<organism evidence="1 2">
    <name type="scientific">Cyanidiococcus yangmingshanensis</name>
    <dbReference type="NCBI Taxonomy" id="2690220"/>
    <lineage>
        <taxon>Eukaryota</taxon>
        <taxon>Rhodophyta</taxon>
        <taxon>Bangiophyceae</taxon>
        <taxon>Cyanidiales</taxon>
        <taxon>Cyanidiaceae</taxon>
        <taxon>Cyanidiococcus</taxon>
    </lineage>
</organism>
<keyword evidence="2" id="KW-1185">Reference proteome</keyword>
<gene>
    <name evidence="1" type="ORF">F1559_003967</name>
</gene>
<dbReference type="Proteomes" id="UP000530660">
    <property type="component" value="Unassembled WGS sequence"/>
</dbReference>
<evidence type="ECO:0000313" key="2">
    <source>
        <dbReference type="Proteomes" id="UP000530660"/>
    </source>
</evidence>
<protein>
    <submittedName>
        <fullName evidence="1">Uncharacterized protein</fullName>
    </submittedName>
</protein>
<evidence type="ECO:0000313" key="1">
    <source>
        <dbReference type="EMBL" id="KAF6001827.1"/>
    </source>
</evidence>
<dbReference type="EMBL" id="VWRR01000013">
    <property type="protein sequence ID" value="KAF6001827.1"/>
    <property type="molecule type" value="Genomic_DNA"/>
</dbReference>
<accession>A0A7J7IH31</accession>
<dbReference type="AlphaFoldDB" id="A0A7J7IH31"/>
<comment type="caution">
    <text evidence="1">The sequence shown here is derived from an EMBL/GenBank/DDBJ whole genome shotgun (WGS) entry which is preliminary data.</text>
</comment>